<keyword evidence="2" id="KW-1185">Reference proteome</keyword>
<protein>
    <submittedName>
        <fullName evidence="1">Uncharacterized protein</fullName>
    </submittedName>
</protein>
<evidence type="ECO:0000313" key="2">
    <source>
        <dbReference type="Proteomes" id="UP000198982"/>
    </source>
</evidence>
<proteinExistence type="predicted"/>
<sequence length="165" mass="19454">MTTHRITLANGWIAEFAEQGEFRMGAISWNLHLRGPEQQAIRYFETQIVLVNDEDGEQAQNAISLSEDGVYGYLGNGMSHGWVIDFSRGMIAPHRVTISHYHHAYDEYISLLEQPAYKRMREYISVIGRTVYLTFPFTRDEDFPKVWNEYLVIRRRQLDELYFRN</sequence>
<gene>
    <name evidence="1" type="ORF">SAMN05216178_3204</name>
</gene>
<evidence type="ECO:0000313" key="1">
    <source>
        <dbReference type="EMBL" id="SEC03848.1"/>
    </source>
</evidence>
<dbReference type="AlphaFoldDB" id="A0A1H4P9E8"/>
<dbReference type="Proteomes" id="UP000198982">
    <property type="component" value="Unassembled WGS sequence"/>
</dbReference>
<accession>A0A1H4P9E8</accession>
<dbReference type="EMBL" id="FNTJ01000001">
    <property type="protein sequence ID" value="SEC03848.1"/>
    <property type="molecule type" value="Genomic_DNA"/>
</dbReference>
<reference evidence="2" key="1">
    <citation type="submission" date="2016-10" db="EMBL/GenBank/DDBJ databases">
        <authorList>
            <person name="Varghese N."/>
            <person name="Submissions S."/>
        </authorList>
    </citation>
    <scope>NUCLEOTIDE SEQUENCE [LARGE SCALE GENOMIC DNA]</scope>
    <source>
        <strain evidence="2">DSM 9751</strain>
    </source>
</reference>
<organism evidence="1 2">
    <name type="scientific">Pseudomonas saponiphila</name>
    <dbReference type="NCBI Taxonomy" id="556534"/>
    <lineage>
        <taxon>Bacteria</taxon>
        <taxon>Pseudomonadati</taxon>
        <taxon>Pseudomonadota</taxon>
        <taxon>Gammaproteobacteria</taxon>
        <taxon>Pseudomonadales</taxon>
        <taxon>Pseudomonadaceae</taxon>
        <taxon>Pseudomonas</taxon>
    </lineage>
</organism>
<name>A0A1H4P9E8_9PSED</name>
<dbReference type="RefSeq" id="WP_092315083.1">
    <property type="nucleotide sequence ID" value="NZ_FNTJ01000001.1"/>
</dbReference>